<dbReference type="GO" id="GO:2000009">
    <property type="term" value="P:negative regulation of protein localization to cell surface"/>
    <property type="evidence" value="ECO:0007669"/>
    <property type="project" value="TreeGrafter"/>
</dbReference>
<organism evidence="4 5">
    <name type="scientific">Salarias fasciatus</name>
    <name type="common">Jewelled blenny</name>
    <name type="synonym">Blennius fasciatus</name>
    <dbReference type="NCBI Taxonomy" id="181472"/>
    <lineage>
        <taxon>Eukaryota</taxon>
        <taxon>Metazoa</taxon>
        <taxon>Chordata</taxon>
        <taxon>Craniata</taxon>
        <taxon>Vertebrata</taxon>
        <taxon>Euteleostomi</taxon>
        <taxon>Actinopterygii</taxon>
        <taxon>Neopterygii</taxon>
        <taxon>Teleostei</taxon>
        <taxon>Neoteleostei</taxon>
        <taxon>Acanthomorphata</taxon>
        <taxon>Ovalentaria</taxon>
        <taxon>Blenniimorphae</taxon>
        <taxon>Blenniiformes</taxon>
        <taxon>Blennioidei</taxon>
        <taxon>Blenniidae</taxon>
        <taxon>Salariinae</taxon>
        <taxon>Salarias</taxon>
    </lineage>
</organism>
<dbReference type="GO" id="GO:0031398">
    <property type="term" value="P:positive regulation of protein ubiquitination"/>
    <property type="evidence" value="ECO:0007669"/>
    <property type="project" value="TreeGrafter"/>
</dbReference>
<gene>
    <name evidence="4" type="primary">commd1</name>
</gene>
<dbReference type="InterPro" id="IPR037351">
    <property type="entry name" value="Murr1"/>
</dbReference>
<name>A0A672FDJ9_SALFA</name>
<dbReference type="GO" id="GO:0032434">
    <property type="term" value="P:regulation of proteasomal ubiquitin-dependent protein catabolic process"/>
    <property type="evidence" value="ECO:0007669"/>
    <property type="project" value="TreeGrafter"/>
</dbReference>
<dbReference type="Ensembl" id="ENSSFAT00005004675.1">
    <property type="protein sequence ID" value="ENSSFAP00005004388.1"/>
    <property type="gene ID" value="ENSSFAG00005002919.1"/>
</dbReference>
<evidence type="ECO:0000259" key="3">
    <source>
        <dbReference type="PROSITE" id="PS51269"/>
    </source>
</evidence>
<dbReference type="PANTHER" id="PTHR21199">
    <property type="entry name" value="COMM DOMAIN-CONTAINING PROTEIN 1"/>
    <property type="match status" value="1"/>
</dbReference>
<dbReference type="Proteomes" id="UP000472267">
    <property type="component" value="Chromosome 6"/>
</dbReference>
<evidence type="ECO:0000256" key="2">
    <source>
        <dbReference type="ARBA" id="ARBA00093455"/>
    </source>
</evidence>
<dbReference type="InterPro" id="IPR017920">
    <property type="entry name" value="COMM"/>
</dbReference>
<dbReference type="AlphaFoldDB" id="A0A672FDJ9"/>
<comment type="similarity">
    <text evidence="2">Belongs to the COMM domain-containing protein 1 family.</text>
</comment>
<dbReference type="Pfam" id="PF07258">
    <property type="entry name" value="COMM_domain"/>
    <property type="match status" value="1"/>
</dbReference>
<reference evidence="4" key="3">
    <citation type="submission" date="2025-09" db="UniProtKB">
        <authorList>
            <consortium name="Ensembl"/>
        </authorList>
    </citation>
    <scope>IDENTIFICATION</scope>
</reference>
<dbReference type="PANTHER" id="PTHR21199:SF1">
    <property type="entry name" value="COMM DOMAIN-CONTAINING PROTEIN 1"/>
    <property type="match status" value="1"/>
</dbReference>
<dbReference type="Pfam" id="PF17221">
    <property type="entry name" value="COMMD1_N"/>
    <property type="match status" value="1"/>
</dbReference>
<feature type="domain" description="COMM" evidence="3">
    <location>
        <begin position="118"/>
        <end position="187"/>
    </location>
</feature>
<dbReference type="InterPro" id="IPR033776">
    <property type="entry name" value="COMMD1_N"/>
</dbReference>
<dbReference type="CTD" id="150684"/>
<protein>
    <recommendedName>
        <fullName evidence="1">COMM domain-containing protein 1</fullName>
    </recommendedName>
</protein>
<dbReference type="GO" id="GO:0005768">
    <property type="term" value="C:endosome"/>
    <property type="evidence" value="ECO:0007669"/>
    <property type="project" value="TreeGrafter"/>
</dbReference>
<accession>A0A672FDJ9</accession>
<evidence type="ECO:0000313" key="4">
    <source>
        <dbReference type="Ensembl" id="ENSSFAP00005004388.1"/>
    </source>
</evidence>
<dbReference type="CDD" id="cd04749">
    <property type="entry name" value="Commd1_MURR1"/>
    <property type="match status" value="1"/>
</dbReference>
<evidence type="ECO:0000313" key="5">
    <source>
        <dbReference type="Proteomes" id="UP000472267"/>
    </source>
</evidence>
<evidence type="ECO:0000256" key="1">
    <source>
        <dbReference type="ARBA" id="ARBA00016551"/>
    </source>
</evidence>
<dbReference type="GO" id="GO:0055070">
    <property type="term" value="P:copper ion homeostasis"/>
    <property type="evidence" value="ECO:0007669"/>
    <property type="project" value="InterPro"/>
</dbReference>
<dbReference type="OMA" id="MPTAIVE"/>
<dbReference type="GO" id="GO:1902306">
    <property type="term" value="P:negative regulation of sodium ion transmembrane transport"/>
    <property type="evidence" value="ECO:0007669"/>
    <property type="project" value="TreeGrafter"/>
</dbReference>
<sequence>MAEADSGRCLSALLSGICQSSFYRQREVTDTRLREQLYPDMAHEEFTALCGRMRGVLKSMASADMDQAQLEAFLTAQTRKQGGGGLSADQAATLSRFWKSQRSRVRESLLAGSRSEPGLRGVSWRVDVQTAARGGDAPHGGPVALMELELGGAGQDSEFLCLELDEATVGQVLTKMADIQESIDRIVHRT</sequence>
<dbReference type="RefSeq" id="XP_029951016.1">
    <property type="nucleotide sequence ID" value="XM_030095156.1"/>
</dbReference>
<dbReference type="GeneID" id="115391061"/>
<reference evidence="4" key="2">
    <citation type="submission" date="2025-08" db="UniProtKB">
        <authorList>
            <consortium name="Ensembl"/>
        </authorList>
    </citation>
    <scope>IDENTIFICATION</scope>
</reference>
<dbReference type="OrthoDB" id="10251426at2759"/>
<keyword evidence="5" id="KW-1185">Reference proteome</keyword>
<dbReference type="InParanoid" id="A0A672FDJ9"/>
<reference evidence="4" key="1">
    <citation type="submission" date="2019-06" db="EMBL/GenBank/DDBJ databases">
        <authorList>
            <consortium name="Wellcome Sanger Institute Data Sharing"/>
        </authorList>
    </citation>
    <scope>NUCLEOTIDE SEQUENCE [LARGE SCALE GENOMIC DNA]</scope>
</reference>
<proteinExistence type="inferred from homology"/>
<dbReference type="PROSITE" id="PS51269">
    <property type="entry name" value="COMM"/>
    <property type="match status" value="1"/>
</dbReference>
<dbReference type="FunCoup" id="A0A672FDJ9">
    <property type="interactions" value="1302"/>
</dbReference>